<sequence length="237" mass="25742">MLIEVSGLGVKYDDIVALKDVSLEIGGDQIVGILGPNGSGKSTLIKCIAGVLKPTSGDLKLSIERKKVAYVPQRSSVDWDFPASVKDVVKQGRYPHLGLFGRYSKSDESKVESALERMGLRELGSRQIGELSGGQAQRVFLARALAQEAELLLLDEPFQGVDAVSEAALMKVLKQFRQDGKTVLVVHHDLQTVQEYFDRVILLNQTLVASGETSEVFNAQNVKSAYGGRVAIFPEAP</sequence>
<organism evidence="6 7">
    <name type="scientific">Microvenator marinus</name>
    <dbReference type="NCBI Taxonomy" id="2600177"/>
    <lineage>
        <taxon>Bacteria</taxon>
        <taxon>Deltaproteobacteria</taxon>
        <taxon>Bradymonadales</taxon>
        <taxon>Microvenatoraceae</taxon>
        <taxon>Microvenator</taxon>
    </lineage>
</organism>
<gene>
    <name evidence="6" type="ORF">FRD01_02375</name>
</gene>
<dbReference type="Gene3D" id="3.40.50.300">
    <property type="entry name" value="P-loop containing nucleotide triphosphate hydrolases"/>
    <property type="match status" value="1"/>
</dbReference>
<dbReference type="PROSITE" id="PS50893">
    <property type="entry name" value="ABC_TRANSPORTER_2"/>
    <property type="match status" value="1"/>
</dbReference>
<name>A0A5B8XPY9_9DELT</name>
<accession>A0A5B8XPY9</accession>
<feature type="domain" description="ABC transporter" evidence="5">
    <location>
        <begin position="3"/>
        <end position="230"/>
    </location>
</feature>
<proteinExistence type="inferred from homology"/>
<dbReference type="AlphaFoldDB" id="A0A5B8XPY9"/>
<dbReference type="KEGG" id="bbae:FRD01_02375"/>
<dbReference type="PANTHER" id="PTHR42734">
    <property type="entry name" value="METAL TRANSPORT SYSTEM ATP-BINDING PROTEIN TM_0124-RELATED"/>
    <property type="match status" value="1"/>
</dbReference>
<dbReference type="OrthoDB" id="9809450at2"/>
<dbReference type="InterPro" id="IPR027417">
    <property type="entry name" value="P-loop_NTPase"/>
</dbReference>
<dbReference type="Proteomes" id="UP000321595">
    <property type="component" value="Chromosome"/>
</dbReference>
<dbReference type="PANTHER" id="PTHR42734:SF5">
    <property type="entry name" value="IRON TRANSPORT SYSTEM ATP-BINDING PROTEIN HI_0361-RELATED"/>
    <property type="match status" value="1"/>
</dbReference>
<dbReference type="CDD" id="cd03235">
    <property type="entry name" value="ABC_Metallic_Cations"/>
    <property type="match status" value="1"/>
</dbReference>
<dbReference type="GO" id="GO:0016887">
    <property type="term" value="F:ATP hydrolysis activity"/>
    <property type="evidence" value="ECO:0007669"/>
    <property type="project" value="InterPro"/>
</dbReference>
<dbReference type="EMBL" id="CP042467">
    <property type="protein sequence ID" value="QED26123.1"/>
    <property type="molecule type" value="Genomic_DNA"/>
</dbReference>
<evidence type="ECO:0000256" key="1">
    <source>
        <dbReference type="ARBA" id="ARBA00005417"/>
    </source>
</evidence>
<dbReference type="RefSeq" id="WP_146957291.1">
    <property type="nucleotide sequence ID" value="NZ_CP042467.1"/>
</dbReference>
<dbReference type="PROSITE" id="PS00211">
    <property type="entry name" value="ABC_TRANSPORTER_1"/>
    <property type="match status" value="1"/>
</dbReference>
<reference evidence="6 7" key="1">
    <citation type="submission" date="2019-08" db="EMBL/GenBank/DDBJ databases">
        <authorList>
            <person name="Liang Q."/>
        </authorList>
    </citation>
    <scope>NUCLEOTIDE SEQUENCE [LARGE SCALE GENOMIC DNA]</scope>
    <source>
        <strain evidence="6 7">V1718</strain>
    </source>
</reference>
<evidence type="ECO:0000256" key="2">
    <source>
        <dbReference type="ARBA" id="ARBA00022448"/>
    </source>
</evidence>
<dbReference type="NCBIfam" id="NF040873">
    <property type="entry name" value="AztA"/>
    <property type="match status" value="1"/>
</dbReference>
<protein>
    <submittedName>
        <fullName evidence="6">Metal ABC transporter ATP-binding protein</fullName>
    </submittedName>
</protein>
<dbReference type="Pfam" id="PF00005">
    <property type="entry name" value="ABC_tran"/>
    <property type="match status" value="1"/>
</dbReference>
<dbReference type="SMART" id="SM00382">
    <property type="entry name" value="AAA"/>
    <property type="match status" value="1"/>
</dbReference>
<keyword evidence="4 6" id="KW-0067">ATP-binding</keyword>
<dbReference type="SUPFAM" id="SSF52540">
    <property type="entry name" value="P-loop containing nucleoside triphosphate hydrolases"/>
    <property type="match status" value="1"/>
</dbReference>
<keyword evidence="7" id="KW-1185">Reference proteome</keyword>
<evidence type="ECO:0000259" key="5">
    <source>
        <dbReference type="PROSITE" id="PS50893"/>
    </source>
</evidence>
<keyword evidence="3" id="KW-0547">Nucleotide-binding</keyword>
<dbReference type="InterPro" id="IPR017871">
    <property type="entry name" value="ABC_transporter-like_CS"/>
</dbReference>
<dbReference type="InterPro" id="IPR003439">
    <property type="entry name" value="ABC_transporter-like_ATP-bd"/>
</dbReference>
<dbReference type="GO" id="GO:0005524">
    <property type="term" value="F:ATP binding"/>
    <property type="evidence" value="ECO:0007669"/>
    <property type="project" value="UniProtKB-KW"/>
</dbReference>
<evidence type="ECO:0000256" key="3">
    <source>
        <dbReference type="ARBA" id="ARBA00022741"/>
    </source>
</evidence>
<dbReference type="InterPro" id="IPR047748">
    <property type="entry name" value="AztA-like"/>
</dbReference>
<dbReference type="FunFam" id="3.40.50.300:FF:000134">
    <property type="entry name" value="Iron-enterobactin ABC transporter ATP-binding protein"/>
    <property type="match status" value="1"/>
</dbReference>
<keyword evidence="2" id="KW-0813">Transport</keyword>
<dbReference type="InterPro" id="IPR003593">
    <property type="entry name" value="AAA+_ATPase"/>
</dbReference>
<evidence type="ECO:0000313" key="7">
    <source>
        <dbReference type="Proteomes" id="UP000321595"/>
    </source>
</evidence>
<dbReference type="InterPro" id="IPR050153">
    <property type="entry name" value="Metal_Ion_Import_ABC"/>
</dbReference>
<evidence type="ECO:0000256" key="4">
    <source>
        <dbReference type="ARBA" id="ARBA00022840"/>
    </source>
</evidence>
<evidence type="ECO:0000313" key="6">
    <source>
        <dbReference type="EMBL" id="QED26123.1"/>
    </source>
</evidence>
<comment type="similarity">
    <text evidence="1">Belongs to the ABC transporter superfamily.</text>
</comment>